<dbReference type="Proteomes" id="UP001066276">
    <property type="component" value="Chromosome 7"/>
</dbReference>
<dbReference type="AlphaFoldDB" id="A0AAV7P2B9"/>
<reference evidence="1" key="1">
    <citation type="journal article" date="2022" name="bioRxiv">
        <title>Sequencing and chromosome-scale assembly of the giantPleurodeles waltlgenome.</title>
        <authorList>
            <person name="Brown T."/>
            <person name="Elewa A."/>
            <person name="Iarovenko S."/>
            <person name="Subramanian E."/>
            <person name="Araus A.J."/>
            <person name="Petzold A."/>
            <person name="Susuki M."/>
            <person name="Suzuki K.-i.T."/>
            <person name="Hayashi T."/>
            <person name="Toyoda A."/>
            <person name="Oliveira C."/>
            <person name="Osipova E."/>
            <person name="Leigh N.D."/>
            <person name="Simon A."/>
            <person name="Yun M.H."/>
        </authorList>
    </citation>
    <scope>NUCLEOTIDE SEQUENCE</scope>
    <source>
        <strain evidence="1">20211129_DDA</strain>
        <tissue evidence="1">Liver</tissue>
    </source>
</reference>
<keyword evidence="2" id="KW-1185">Reference proteome</keyword>
<protein>
    <submittedName>
        <fullName evidence="1">Uncharacterized protein</fullName>
    </submittedName>
</protein>
<comment type="caution">
    <text evidence="1">The sequence shown here is derived from an EMBL/GenBank/DDBJ whole genome shotgun (WGS) entry which is preliminary data.</text>
</comment>
<gene>
    <name evidence="1" type="ORF">NDU88_000789</name>
</gene>
<accession>A0AAV7P2B9</accession>
<sequence length="94" mass="10727">MWHAPGDYLKGCPPGCTSLSRVLEGRPLLKPTRQESYHLDTGRQLQGRHRSSEKCLLSTTSVVKSQKEAFRNQLRCWDITLWRGSITGNTLERT</sequence>
<organism evidence="1 2">
    <name type="scientific">Pleurodeles waltl</name>
    <name type="common">Iberian ribbed newt</name>
    <dbReference type="NCBI Taxonomy" id="8319"/>
    <lineage>
        <taxon>Eukaryota</taxon>
        <taxon>Metazoa</taxon>
        <taxon>Chordata</taxon>
        <taxon>Craniata</taxon>
        <taxon>Vertebrata</taxon>
        <taxon>Euteleostomi</taxon>
        <taxon>Amphibia</taxon>
        <taxon>Batrachia</taxon>
        <taxon>Caudata</taxon>
        <taxon>Salamandroidea</taxon>
        <taxon>Salamandridae</taxon>
        <taxon>Pleurodelinae</taxon>
        <taxon>Pleurodeles</taxon>
    </lineage>
</organism>
<evidence type="ECO:0000313" key="2">
    <source>
        <dbReference type="Proteomes" id="UP001066276"/>
    </source>
</evidence>
<evidence type="ECO:0000313" key="1">
    <source>
        <dbReference type="EMBL" id="KAJ1122296.1"/>
    </source>
</evidence>
<dbReference type="EMBL" id="JANPWB010000011">
    <property type="protein sequence ID" value="KAJ1122296.1"/>
    <property type="molecule type" value="Genomic_DNA"/>
</dbReference>
<name>A0AAV7P2B9_PLEWA</name>
<proteinExistence type="predicted"/>